<evidence type="ECO:0000259" key="5">
    <source>
        <dbReference type="PROSITE" id="PS50181"/>
    </source>
</evidence>
<dbReference type="Pfam" id="PF12937">
    <property type="entry name" value="F-box-like"/>
    <property type="match status" value="1"/>
</dbReference>
<evidence type="ECO:0000256" key="2">
    <source>
        <dbReference type="ARBA" id="ARBA00022737"/>
    </source>
</evidence>
<evidence type="ECO:0000256" key="1">
    <source>
        <dbReference type="ARBA" id="ARBA00022574"/>
    </source>
</evidence>
<dbReference type="InterPro" id="IPR001810">
    <property type="entry name" value="F-box_dom"/>
</dbReference>
<dbReference type="PROSITE" id="PS50082">
    <property type="entry name" value="WD_REPEATS_2"/>
    <property type="match status" value="3"/>
</dbReference>
<dbReference type="Pfam" id="PF00400">
    <property type="entry name" value="WD40"/>
    <property type="match status" value="4"/>
</dbReference>
<dbReference type="InterPro" id="IPR015943">
    <property type="entry name" value="WD40/YVTN_repeat-like_dom_sf"/>
</dbReference>
<dbReference type="PRINTS" id="PR00320">
    <property type="entry name" value="GPROTEINBRPT"/>
</dbReference>
<keyword evidence="7" id="KW-1185">Reference proteome</keyword>
<gene>
    <name evidence="6" type="ORF">DB88DRAFT_484528</name>
</gene>
<dbReference type="PROSITE" id="PS50294">
    <property type="entry name" value="WD_REPEATS_REGION"/>
    <property type="match status" value="2"/>
</dbReference>
<dbReference type="InterPro" id="IPR001680">
    <property type="entry name" value="WD40_rpt"/>
</dbReference>
<dbReference type="AlphaFoldDB" id="A0AAD9FSV6"/>
<dbReference type="GO" id="GO:1990234">
    <property type="term" value="C:transferase complex"/>
    <property type="evidence" value="ECO:0007669"/>
    <property type="project" value="UniProtKB-ARBA"/>
</dbReference>
<name>A0AAD9FSV6_PAPLA</name>
<reference evidence="6" key="1">
    <citation type="submission" date="2023-02" db="EMBL/GenBank/DDBJ databases">
        <title>Identification and recombinant expression of a fungal hydrolase from Papiliotrema laurentii that hydrolyzes apple cutin and clears colloidal polyester polyurethane.</title>
        <authorList>
            <consortium name="DOE Joint Genome Institute"/>
            <person name="Roman V.A."/>
            <person name="Bojanowski C."/>
            <person name="Crable B.R."/>
            <person name="Wagner D.N."/>
            <person name="Hung C.S."/>
            <person name="Nadeau L.J."/>
            <person name="Schratz L."/>
            <person name="Haridas S."/>
            <person name="Pangilinan J."/>
            <person name="Lipzen A."/>
            <person name="Na H."/>
            <person name="Yan M."/>
            <person name="Ng V."/>
            <person name="Grigoriev I.V."/>
            <person name="Spatafora J.W."/>
            <person name="Barlow D."/>
            <person name="Biffinger J."/>
            <person name="Kelley-Loughnane N."/>
            <person name="Varaljay V.A."/>
            <person name="Crookes-Goodson W.J."/>
        </authorList>
    </citation>
    <scope>NUCLEOTIDE SEQUENCE</scope>
    <source>
        <strain evidence="6">5307AH</strain>
    </source>
</reference>
<dbReference type="InterPro" id="IPR020472">
    <property type="entry name" value="WD40_PAC1"/>
</dbReference>
<protein>
    <submittedName>
        <fullName evidence="6">WD40-repeat-containing domain protein</fullName>
    </submittedName>
</protein>
<accession>A0AAD9FSV6</accession>
<dbReference type="InterPro" id="IPR019775">
    <property type="entry name" value="WD40_repeat_CS"/>
</dbReference>
<comment type="caution">
    <text evidence="6">The sequence shown here is derived from an EMBL/GenBank/DDBJ whole genome shotgun (WGS) entry which is preliminary data.</text>
</comment>
<proteinExistence type="predicted"/>
<feature type="compositionally biased region" description="Polar residues" evidence="4">
    <location>
        <begin position="89"/>
        <end position="99"/>
    </location>
</feature>
<evidence type="ECO:0000256" key="3">
    <source>
        <dbReference type="PROSITE-ProRule" id="PRU00221"/>
    </source>
</evidence>
<feature type="region of interest" description="Disordered" evidence="4">
    <location>
        <begin position="1"/>
        <end position="158"/>
    </location>
</feature>
<dbReference type="SUPFAM" id="SSF81383">
    <property type="entry name" value="F-box domain"/>
    <property type="match status" value="1"/>
</dbReference>
<evidence type="ECO:0000313" key="6">
    <source>
        <dbReference type="EMBL" id="KAK1925620.1"/>
    </source>
</evidence>
<dbReference type="EMBL" id="JAODAN010000003">
    <property type="protein sequence ID" value="KAK1925620.1"/>
    <property type="molecule type" value="Genomic_DNA"/>
</dbReference>
<dbReference type="Gene3D" id="2.130.10.10">
    <property type="entry name" value="YVTN repeat-like/Quinoprotein amine dehydrogenase"/>
    <property type="match status" value="2"/>
</dbReference>
<feature type="repeat" description="WD" evidence="3">
    <location>
        <begin position="524"/>
        <end position="565"/>
    </location>
</feature>
<dbReference type="InterPro" id="IPR036047">
    <property type="entry name" value="F-box-like_dom_sf"/>
</dbReference>
<sequence>MKSAIPTKLGLAPTDSPRTHKANKQRLGAFFSTLSLADSTAGPSSSAPYPNPPDSARTSGPRPGASYTSAHGGHGSSESSGSDARPFVSQVQVTPNRNSAKAGGWLSWLTPNKSSSDSADESLQEDEGCFDAEESAEEGDNLCLRDGEKDSEASEGGPQLCQLEKLPDELIIEILLHLQPSLQQLLAITLVSKRLHAVAQSPRIWADLFDRTPGFDIVPGLQHRLQAIENPPGRWQAHEYVPAPSPLTSVLNQPSSPDSIPVHYPTLYRSRRTLQRILHSQVSSGPPLREVLEDHTDSVYCAHLSTPWLMTGSRDKSIRIWKLPDLTTSGFPLSPGKTQLVSTVKNAHAGSVLNVRFEMDADGNGGLMVTGSSDMTAGVWRVDLRDPVTVERVATLRGHTFGVLDVAIGKTRIATCSKDTTIRVYDRASYAHLYTLSAHSAPVNGLAVESPGREGQERLVSVSGDGKWVMWDMLEGQELRRGPSGEGGPGLACVAWEGQYILTGDNGRCITIYDAQTAQELKVLGGHRNLVRSVSVDPSADLIVSGGYDHEVRVWDLSTGEPIRRVRDWHASLVFGVAAARGQVISVSHDTTVQVLTFGAGLPYRGLFA</sequence>
<feature type="domain" description="F-box" evidence="5">
    <location>
        <begin position="160"/>
        <end position="208"/>
    </location>
</feature>
<dbReference type="PANTHER" id="PTHR22847:SF745">
    <property type="entry name" value="F-BOX_WD REPEAT-CONTAINING PROTEIN 7"/>
    <property type="match status" value="1"/>
</dbReference>
<feature type="repeat" description="WD" evidence="3">
    <location>
        <begin position="345"/>
        <end position="390"/>
    </location>
</feature>
<dbReference type="PANTHER" id="PTHR22847">
    <property type="entry name" value="WD40 REPEAT PROTEIN"/>
    <property type="match status" value="1"/>
</dbReference>
<feature type="repeat" description="WD" evidence="3">
    <location>
        <begin position="292"/>
        <end position="323"/>
    </location>
</feature>
<dbReference type="SMART" id="SM00256">
    <property type="entry name" value="FBOX"/>
    <property type="match status" value="1"/>
</dbReference>
<dbReference type="PROSITE" id="PS00678">
    <property type="entry name" value="WD_REPEATS_1"/>
    <property type="match status" value="1"/>
</dbReference>
<keyword evidence="2" id="KW-0677">Repeat</keyword>
<dbReference type="InterPro" id="IPR036322">
    <property type="entry name" value="WD40_repeat_dom_sf"/>
</dbReference>
<evidence type="ECO:0000256" key="4">
    <source>
        <dbReference type="SAM" id="MobiDB-lite"/>
    </source>
</evidence>
<dbReference type="CDD" id="cd09917">
    <property type="entry name" value="F-box_SF"/>
    <property type="match status" value="1"/>
</dbReference>
<dbReference type="Gene3D" id="1.20.1280.50">
    <property type="match status" value="1"/>
</dbReference>
<keyword evidence="1 3" id="KW-0853">WD repeat</keyword>
<dbReference type="SMART" id="SM00320">
    <property type="entry name" value="WD40"/>
    <property type="match status" value="7"/>
</dbReference>
<organism evidence="6 7">
    <name type="scientific">Papiliotrema laurentii</name>
    <name type="common">Cryptococcus laurentii</name>
    <dbReference type="NCBI Taxonomy" id="5418"/>
    <lineage>
        <taxon>Eukaryota</taxon>
        <taxon>Fungi</taxon>
        <taxon>Dikarya</taxon>
        <taxon>Basidiomycota</taxon>
        <taxon>Agaricomycotina</taxon>
        <taxon>Tremellomycetes</taxon>
        <taxon>Tremellales</taxon>
        <taxon>Rhynchogastremaceae</taxon>
        <taxon>Papiliotrema</taxon>
    </lineage>
</organism>
<dbReference type="PROSITE" id="PS50181">
    <property type="entry name" value="FBOX"/>
    <property type="match status" value="1"/>
</dbReference>
<feature type="compositionally biased region" description="Acidic residues" evidence="4">
    <location>
        <begin position="118"/>
        <end position="140"/>
    </location>
</feature>
<dbReference type="CDD" id="cd00200">
    <property type="entry name" value="WD40"/>
    <property type="match status" value="1"/>
</dbReference>
<dbReference type="SUPFAM" id="SSF50978">
    <property type="entry name" value="WD40 repeat-like"/>
    <property type="match status" value="1"/>
</dbReference>
<evidence type="ECO:0000313" key="7">
    <source>
        <dbReference type="Proteomes" id="UP001182556"/>
    </source>
</evidence>
<feature type="compositionally biased region" description="Basic and acidic residues" evidence="4">
    <location>
        <begin position="143"/>
        <end position="152"/>
    </location>
</feature>
<feature type="compositionally biased region" description="Polar residues" evidence="4">
    <location>
        <begin position="32"/>
        <end position="48"/>
    </location>
</feature>
<dbReference type="Proteomes" id="UP001182556">
    <property type="component" value="Unassembled WGS sequence"/>
</dbReference>